<evidence type="ECO:0000259" key="2">
    <source>
        <dbReference type="PROSITE" id="PS50943"/>
    </source>
</evidence>
<comment type="caution">
    <text evidence="3">The sequence shown here is derived from an EMBL/GenBank/DDBJ whole genome shotgun (WGS) entry which is preliminary data.</text>
</comment>
<dbReference type="SMART" id="SM00530">
    <property type="entry name" value="HTH_XRE"/>
    <property type="match status" value="1"/>
</dbReference>
<sequence length="228" mass="26446">MLGISYIRELFNLSMTDLAKQLGVSKQVISQYEGGKTRISDKRVKQISDMFKIPEKYISKELTDLDKLEMQKAKLNNEIKDYEYEYEDTIIDDETGEEITITRTELDSGALLAIEMNTYQIDEEKLLANIKNTLDQCFEKAQEDEDCMDYGLSDANQLLSLYEYFLDLIKNPNVYNSTLRSVLLGVKVAYGKAVSSDKFVRKIAKAIKNYDEENRKEWQEIADLYEDK</sequence>
<name>C6PT19_9CLOT</name>
<dbReference type="KEGG" id="cck:Ccar_16240"/>
<protein>
    <submittedName>
        <fullName evidence="3">Transcriptional regulator, XRE family</fullName>
    </submittedName>
</protein>
<dbReference type="GO" id="GO:0003677">
    <property type="term" value="F:DNA binding"/>
    <property type="evidence" value="ECO:0007669"/>
    <property type="project" value="InterPro"/>
</dbReference>
<evidence type="ECO:0000313" key="3">
    <source>
        <dbReference type="EMBL" id="EET87654.1"/>
    </source>
</evidence>
<accession>C6PT19</accession>
<dbReference type="RefSeq" id="WP_007060821.1">
    <property type="nucleotide sequence ID" value="NZ_ACVI01000026.1"/>
</dbReference>
<dbReference type="Proteomes" id="UP000004198">
    <property type="component" value="Unassembled WGS sequence"/>
</dbReference>
<reference evidence="3 4" key="1">
    <citation type="submission" date="2009-06" db="EMBL/GenBank/DDBJ databases">
        <title>The draft genome of Clostridium carboxidivorans P7.</title>
        <authorList>
            <consortium name="US DOE Joint Genome Institute (JGI-PGF)"/>
            <person name="Lucas S."/>
            <person name="Copeland A."/>
            <person name="Lapidus A."/>
            <person name="Glavina del Rio T."/>
            <person name="Tice H."/>
            <person name="Bruce D."/>
            <person name="Goodwin L."/>
            <person name="Pitluck S."/>
            <person name="Larimer F."/>
            <person name="Land M.L."/>
            <person name="Hauser L."/>
            <person name="Hemme C.L."/>
        </authorList>
    </citation>
    <scope>NUCLEOTIDE SEQUENCE [LARGE SCALE GENOMIC DNA]</scope>
    <source>
        <strain evidence="3 4">P7</strain>
    </source>
</reference>
<dbReference type="AlphaFoldDB" id="C6PT19"/>
<feature type="coiled-coil region" evidence="1">
    <location>
        <begin position="58"/>
        <end position="92"/>
    </location>
</feature>
<gene>
    <name evidence="3" type="ORF">CcarbDRAFT_1936</name>
</gene>
<dbReference type="Gene3D" id="1.10.260.40">
    <property type="entry name" value="lambda repressor-like DNA-binding domains"/>
    <property type="match status" value="1"/>
</dbReference>
<dbReference type="OrthoDB" id="9801008at2"/>
<keyword evidence="1" id="KW-0175">Coiled coil</keyword>
<dbReference type="eggNOG" id="ENOG5032H2D">
    <property type="taxonomic scope" value="Bacteria"/>
</dbReference>
<dbReference type="Pfam" id="PF01381">
    <property type="entry name" value="HTH_3"/>
    <property type="match status" value="1"/>
</dbReference>
<dbReference type="EMBL" id="ACVI01000026">
    <property type="protein sequence ID" value="EET87654.1"/>
    <property type="molecule type" value="Genomic_DNA"/>
</dbReference>
<dbReference type="InterPro" id="IPR010982">
    <property type="entry name" value="Lambda_DNA-bd_dom_sf"/>
</dbReference>
<evidence type="ECO:0000256" key="1">
    <source>
        <dbReference type="SAM" id="Coils"/>
    </source>
</evidence>
<dbReference type="PATRIC" id="fig|536227.13.peg.3406"/>
<organism evidence="3 4">
    <name type="scientific">Clostridium carboxidivorans P7</name>
    <dbReference type="NCBI Taxonomy" id="536227"/>
    <lineage>
        <taxon>Bacteria</taxon>
        <taxon>Bacillati</taxon>
        <taxon>Bacillota</taxon>
        <taxon>Clostridia</taxon>
        <taxon>Eubacteriales</taxon>
        <taxon>Clostridiaceae</taxon>
        <taxon>Clostridium</taxon>
    </lineage>
</organism>
<evidence type="ECO:0000313" key="4">
    <source>
        <dbReference type="Proteomes" id="UP000004198"/>
    </source>
</evidence>
<dbReference type="SUPFAM" id="SSF47413">
    <property type="entry name" value="lambda repressor-like DNA-binding domains"/>
    <property type="match status" value="1"/>
</dbReference>
<proteinExistence type="predicted"/>
<feature type="domain" description="HTH cro/C1-type" evidence="2">
    <location>
        <begin position="4"/>
        <end position="58"/>
    </location>
</feature>
<dbReference type="CDD" id="cd00093">
    <property type="entry name" value="HTH_XRE"/>
    <property type="match status" value="1"/>
</dbReference>
<dbReference type="InterPro" id="IPR001387">
    <property type="entry name" value="Cro/C1-type_HTH"/>
</dbReference>
<dbReference type="PROSITE" id="PS50943">
    <property type="entry name" value="HTH_CROC1"/>
    <property type="match status" value="1"/>
</dbReference>
<keyword evidence="4" id="KW-1185">Reference proteome</keyword>